<evidence type="ECO:0000313" key="6">
    <source>
        <dbReference type="EMBL" id="PAD77370.1"/>
    </source>
</evidence>
<dbReference type="PROSITE" id="PS50977">
    <property type="entry name" value="HTH_TETR_2"/>
    <property type="match status" value="1"/>
</dbReference>
<dbReference type="InterPro" id="IPR001647">
    <property type="entry name" value="HTH_TetR"/>
</dbReference>
<evidence type="ECO:0000256" key="3">
    <source>
        <dbReference type="ARBA" id="ARBA00023163"/>
    </source>
</evidence>
<dbReference type="GO" id="GO:0003700">
    <property type="term" value="F:DNA-binding transcription factor activity"/>
    <property type="evidence" value="ECO:0007669"/>
    <property type="project" value="InterPro"/>
</dbReference>
<dbReference type="Gene3D" id="1.10.357.10">
    <property type="entry name" value="Tetracycline Repressor, domain 2"/>
    <property type="match status" value="1"/>
</dbReference>
<sequence>MNRKKEQGEQTKKQVAEAAKHLFAQKGYKGTSIEDIAAATGKSKGNIYYHFGSKEGLFQYLLDEWDRDWLEQWRERESTWFTITEKLQGLAEHIVKNDLNHPLTKAMDEFLSSEWDNSEVQDKVTEFYTAQITFYQEILQAAMADGQIQQHDERMLAVILGALMMGLGEMSRRTQVKDTLELYRQAMHVFLQGTLDPGT</sequence>
<evidence type="ECO:0000256" key="4">
    <source>
        <dbReference type="PROSITE-ProRule" id="PRU00335"/>
    </source>
</evidence>
<dbReference type="SUPFAM" id="SSF46689">
    <property type="entry name" value="Homeodomain-like"/>
    <property type="match status" value="1"/>
</dbReference>
<dbReference type="Pfam" id="PF00440">
    <property type="entry name" value="TetR_N"/>
    <property type="match status" value="1"/>
</dbReference>
<dbReference type="PANTHER" id="PTHR43479:SF11">
    <property type="entry name" value="ACREF_ENVCD OPERON REPRESSOR-RELATED"/>
    <property type="match status" value="1"/>
</dbReference>
<feature type="DNA-binding region" description="H-T-H motif" evidence="4">
    <location>
        <begin position="32"/>
        <end position="51"/>
    </location>
</feature>
<dbReference type="EMBL" id="NPBY01000030">
    <property type="protein sequence ID" value="PAD77370.1"/>
    <property type="molecule type" value="Genomic_DNA"/>
</dbReference>
<dbReference type="InterPro" id="IPR050624">
    <property type="entry name" value="HTH-type_Tx_Regulator"/>
</dbReference>
<gene>
    <name evidence="6" type="ORF">CHH67_10240</name>
</gene>
<proteinExistence type="predicted"/>
<keyword evidence="1" id="KW-0805">Transcription regulation</keyword>
<protein>
    <submittedName>
        <fullName evidence="6">TetR family transcriptional regulator</fullName>
    </submittedName>
</protein>
<evidence type="ECO:0000259" key="5">
    <source>
        <dbReference type="PROSITE" id="PS50977"/>
    </source>
</evidence>
<dbReference type="InterPro" id="IPR036271">
    <property type="entry name" value="Tet_transcr_reg_TetR-rel_C_sf"/>
</dbReference>
<dbReference type="SUPFAM" id="SSF48498">
    <property type="entry name" value="Tetracyclin repressor-like, C-terminal domain"/>
    <property type="match status" value="1"/>
</dbReference>
<dbReference type="RefSeq" id="WP_095265070.1">
    <property type="nucleotide sequence ID" value="NZ_NPBY01000030.1"/>
</dbReference>
<dbReference type="AlphaFoldDB" id="A0A268EW68"/>
<dbReference type="GO" id="GO:0003677">
    <property type="term" value="F:DNA binding"/>
    <property type="evidence" value="ECO:0007669"/>
    <property type="project" value="UniProtKB-UniRule"/>
</dbReference>
<keyword evidence="2 4" id="KW-0238">DNA-binding</keyword>
<feature type="domain" description="HTH tetR-type" evidence="5">
    <location>
        <begin position="9"/>
        <end position="69"/>
    </location>
</feature>
<dbReference type="GO" id="GO:0045892">
    <property type="term" value="P:negative regulation of DNA-templated transcription"/>
    <property type="evidence" value="ECO:0007669"/>
    <property type="project" value="InterPro"/>
</dbReference>
<keyword evidence="3" id="KW-0804">Transcription</keyword>
<dbReference type="InterPro" id="IPR013571">
    <property type="entry name" value="Tscrpt_reg_QacR_C"/>
</dbReference>
<accession>A0A268EW68</accession>
<dbReference type="Proteomes" id="UP000215596">
    <property type="component" value="Unassembled WGS sequence"/>
</dbReference>
<dbReference type="Pfam" id="PF08360">
    <property type="entry name" value="TetR_C_5"/>
    <property type="match status" value="1"/>
</dbReference>
<dbReference type="FunFam" id="1.10.10.60:FF:000141">
    <property type="entry name" value="TetR family transcriptional regulator"/>
    <property type="match status" value="1"/>
</dbReference>
<dbReference type="OrthoDB" id="9785164at2"/>
<dbReference type="PRINTS" id="PR00455">
    <property type="entry name" value="HTHTETR"/>
</dbReference>
<evidence type="ECO:0000256" key="1">
    <source>
        <dbReference type="ARBA" id="ARBA00023015"/>
    </source>
</evidence>
<organism evidence="6 7">
    <name type="scientific">Paenibacillus campinasensis</name>
    <dbReference type="NCBI Taxonomy" id="66347"/>
    <lineage>
        <taxon>Bacteria</taxon>
        <taxon>Bacillati</taxon>
        <taxon>Bacillota</taxon>
        <taxon>Bacilli</taxon>
        <taxon>Bacillales</taxon>
        <taxon>Paenibacillaceae</taxon>
        <taxon>Paenibacillus</taxon>
    </lineage>
</organism>
<evidence type="ECO:0000313" key="7">
    <source>
        <dbReference type="Proteomes" id="UP000215596"/>
    </source>
</evidence>
<reference evidence="6 7" key="1">
    <citation type="submission" date="2017-07" db="EMBL/GenBank/DDBJ databases">
        <title>Isolation and whole genome analysis of endospore-forming bacteria from heroin.</title>
        <authorList>
            <person name="Kalinowski J."/>
            <person name="Ahrens B."/>
            <person name="Al-Dilaimi A."/>
            <person name="Winkler A."/>
            <person name="Wibberg D."/>
            <person name="Schleenbecker U."/>
            <person name="Ruckert C."/>
            <person name="Wolfel R."/>
            <person name="Grass G."/>
        </authorList>
    </citation>
    <scope>NUCLEOTIDE SEQUENCE [LARGE SCALE GENOMIC DNA]</scope>
    <source>
        <strain evidence="6 7">7537-G1</strain>
    </source>
</reference>
<name>A0A268EW68_9BACL</name>
<dbReference type="Gene3D" id="1.10.10.60">
    <property type="entry name" value="Homeodomain-like"/>
    <property type="match status" value="1"/>
</dbReference>
<evidence type="ECO:0000256" key="2">
    <source>
        <dbReference type="ARBA" id="ARBA00023125"/>
    </source>
</evidence>
<dbReference type="PANTHER" id="PTHR43479">
    <property type="entry name" value="ACREF/ENVCD OPERON REPRESSOR-RELATED"/>
    <property type="match status" value="1"/>
</dbReference>
<comment type="caution">
    <text evidence="6">The sequence shown here is derived from an EMBL/GenBank/DDBJ whole genome shotgun (WGS) entry which is preliminary data.</text>
</comment>
<dbReference type="InterPro" id="IPR009057">
    <property type="entry name" value="Homeodomain-like_sf"/>
</dbReference>